<dbReference type="Gene3D" id="3.90.550.10">
    <property type="entry name" value="Spore Coat Polysaccharide Biosynthesis Protein SpsA, Chain A"/>
    <property type="match status" value="1"/>
</dbReference>
<protein>
    <recommendedName>
        <fullName evidence="3">Hexosyltransferase</fullName>
    </recommendedName>
</protein>
<accession>A0A8J2WKG8</accession>
<reference evidence="1" key="1">
    <citation type="submission" date="2021-11" db="EMBL/GenBank/DDBJ databases">
        <authorList>
            <consortium name="Genoscope - CEA"/>
            <person name="William W."/>
        </authorList>
    </citation>
    <scope>NUCLEOTIDE SEQUENCE</scope>
</reference>
<evidence type="ECO:0008006" key="3">
    <source>
        <dbReference type="Google" id="ProtNLM"/>
    </source>
</evidence>
<dbReference type="Proteomes" id="UP000789595">
    <property type="component" value="Unassembled WGS sequence"/>
</dbReference>
<dbReference type="Pfam" id="PF01501">
    <property type="entry name" value="Glyco_transf_8"/>
    <property type="match status" value="1"/>
</dbReference>
<dbReference type="GO" id="GO:0016757">
    <property type="term" value="F:glycosyltransferase activity"/>
    <property type="evidence" value="ECO:0007669"/>
    <property type="project" value="InterPro"/>
</dbReference>
<sequence>MRTPLVATLCTLAAAKNETYAVLAYGRGGGAALGALVLGSVLKRVDPGRSRTALVYGVSGDARAALRAGGWAVAEAASFKTHRIDGDAANDLGKATAWPGRKLDLWRLPYDKVLYLDADTMLVDHAGTLPKSLAGLWALPLKKGEIGALSNGAGCFNGGMLLLRPAASTFGAYEAALAQNALKKTCEGHDQPLLNHVFDGAWTDLHKKWQLMKVTQSCDRLEHATPDAVHFFAASAPWRGGCRACLAENKACSHRHGLRDAACAQASLLEAQRRWWREVDALPAAARRFVDGLLEDPPTRADGSPRRLC</sequence>
<keyword evidence="2" id="KW-1185">Reference proteome</keyword>
<gene>
    <name evidence="1" type="ORF">PECAL_3P17590</name>
</gene>
<dbReference type="EMBL" id="CAKKNE010000003">
    <property type="protein sequence ID" value="CAH0371805.1"/>
    <property type="molecule type" value="Genomic_DNA"/>
</dbReference>
<dbReference type="AlphaFoldDB" id="A0A8J2WKG8"/>
<comment type="caution">
    <text evidence="1">The sequence shown here is derived from an EMBL/GenBank/DDBJ whole genome shotgun (WGS) entry which is preliminary data.</text>
</comment>
<dbReference type="OrthoDB" id="2014201at2759"/>
<dbReference type="PANTHER" id="PTHR11183">
    <property type="entry name" value="GLYCOGENIN SUBFAMILY MEMBER"/>
    <property type="match status" value="1"/>
</dbReference>
<evidence type="ECO:0000313" key="1">
    <source>
        <dbReference type="EMBL" id="CAH0371805.1"/>
    </source>
</evidence>
<organism evidence="1 2">
    <name type="scientific">Pelagomonas calceolata</name>
    <dbReference type="NCBI Taxonomy" id="35677"/>
    <lineage>
        <taxon>Eukaryota</taxon>
        <taxon>Sar</taxon>
        <taxon>Stramenopiles</taxon>
        <taxon>Ochrophyta</taxon>
        <taxon>Pelagophyceae</taxon>
        <taxon>Pelagomonadales</taxon>
        <taxon>Pelagomonadaceae</taxon>
        <taxon>Pelagomonas</taxon>
    </lineage>
</organism>
<proteinExistence type="predicted"/>
<evidence type="ECO:0000313" key="2">
    <source>
        <dbReference type="Proteomes" id="UP000789595"/>
    </source>
</evidence>
<dbReference type="SUPFAM" id="SSF53448">
    <property type="entry name" value="Nucleotide-diphospho-sugar transferases"/>
    <property type="match status" value="1"/>
</dbReference>
<name>A0A8J2WKG8_9STRA</name>
<dbReference type="InterPro" id="IPR002495">
    <property type="entry name" value="Glyco_trans_8"/>
</dbReference>
<dbReference type="InterPro" id="IPR029044">
    <property type="entry name" value="Nucleotide-diphossugar_trans"/>
</dbReference>
<dbReference type="InterPro" id="IPR050587">
    <property type="entry name" value="GNT1/Glycosyltrans_8"/>
</dbReference>